<evidence type="ECO:0000313" key="6">
    <source>
        <dbReference type="EMBL" id="KAK7610814.1"/>
    </source>
</evidence>
<dbReference type="InterPro" id="IPR050987">
    <property type="entry name" value="AtrR-like"/>
</dbReference>
<comment type="caution">
    <text evidence="6">The sequence shown here is derived from an EMBL/GenBank/DDBJ whole genome shotgun (WGS) entry which is preliminary data.</text>
</comment>
<dbReference type="PANTHER" id="PTHR46910">
    <property type="entry name" value="TRANSCRIPTION FACTOR PDR1"/>
    <property type="match status" value="1"/>
</dbReference>
<dbReference type="Pfam" id="PF04082">
    <property type="entry name" value="Fungal_trans"/>
    <property type="match status" value="1"/>
</dbReference>
<dbReference type="Proteomes" id="UP001367316">
    <property type="component" value="Unassembled WGS sequence"/>
</dbReference>
<organism evidence="6 7">
    <name type="scientific">Phyllosticta paracitricarpa</name>
    <dbReference type="NCBI Taxonomy" id="2016321"/>
    <lineage>
        <taxon>Eukaryota</taxon>
        <taxon>Fungi</taxon>
        <taxon>Dikarya</taxon>
        <taxon>Ascomycota</taxon>
        <taxon>Pezizomycotina</taxon>
        <taxon>Dothideomycetes</taxon>
        <taxon>Dothideomycetes incertae sedis</taxon>
        <taxon>Botryosphaeriales</taxon>
        <taxon>Phyllostictaceae</taxon>
        <taxon>Phyllosticta</taxon>
    </lineage>
</organism>
<dbReference type="PANTHER" id="PTHR46910:SF3">
    <property type="entry name" value="HALOTOLERANCE PROTEIN 9-RELATED"/>
    <property type="match status" value="1"/>
</dbReference>
<comment type="subcellular location">
    <subcellularLocation>
        <location evidence="1">Nucleus</location>
    </subcellularLocation>
</comment>
<name>A0ABR1N7K6_9PEZI</name>
<keyword evidence="7" id="KW-1185">Reference proteome</keyword>
<evidence type="ECO:0000256" key="2">
    <source>
        <dbReference type="ARBA" id="ARBA00022723"/>
    </source>
</evidence>
<keyword evidence="2" id="KW-0479">Metal-binding</keyword>
<proteinExistence type="predicted"/>
<dbReference type="CDD" id="cd12148">
    <property type="entry name" value="fungal_TF_MHR"/>
    <property type="match status" value="1"/>
</dbReference>
<evidence type="ECO:0000256" key="4">
    <source>
        <dbReference type="ARBA" id="ARBA00023242"/>
    </source>
</evidence>
<evidence type="ECO:0000256" key="3">
    <source>
        <dbReference type="ARBA" id="ARBA00023125"/>
    </source>
</evidence>
<reference evidence="6 7" key="1">
    <citation type="submission" date="2024-04" db="EMBL/GenBank/DDBJ databases">
        <title>Phyllosticta paracitricarpa is synonymous to the EU quarantine fungus P. citricarpa based on phylogenomic analyses.</title>
        <authorList>
            <consortium name="Lawrence Berkeley National Laboratory"/>
            <person name="Van ingen-buijs V.A."/>
            <person name="Van westerhoven A.C."/>
            <person name="Haridas S."/>
            <person name="Skiadas P."/>
            <person name="Martin F."/>
            <person name="Groenewald J.Z."/>
            <person name="Crous P.W."/>
            <person name="Seidl M.F."/>
        </authorList>
    </citation>
    <scope>NUCLEOTIDE SEQUENCE [LARGE SCALE GENOMIC DNA]</scope>
    <source>
        <strain evidence="6 7">CBS 141358</strain>
    </source>
</reference>
<evidence type="ECO:0000313" key="7">
    <source>
        <dbReference type="Proteomes" id="UP001367316"/>
    </source>
</evidence>
<keyword evidence="3" id="KW-0238">DNA-binding</keyword>
<evidence type="ECO:0000256" key="1">
    <source>
        <dbReference type="ARBA" id="ARBA00004123"/>
    </source>
</evidence>
<gene>
    <name evidence="6" type="ORF">JOL62DRAFT_620522</name>
</gene>
<feature type="domain" description="Xylanolytic transcriptional activator regulatory" evidence="5">
    <location>
        <begin position="234"/>
        <end position="310"/>
    </location>
</feature>
<protein>
    <recommendedName>
        <fullName evidence="5">Xylanolytic transcriptional activator regulatory domain-containing protein</fullName>
    </recommendedName>
</protein>
<dbReference type="InterPro" id="IPR007219">
    <property type="entry name" value="XnlR_reg_dom"/>
</dbReference>
<sequence>MSLGSESSNWSVGRQRALPRDGVHCSVIWHEPPPPSNCLKVATRVAVDQTRSATSSNELAEAFQSFRSEKKAVLETAFRFINQMSHVVHSEATPSTNSCTTNIFEIISPPSPEFVRLMLAGNKPKTYSSYDDPLRKLGYPEFSSFISAKTLERMAVALVDAKEDGATLIQYSICINSYAYAFLTCLPREEMQEPMMEVLDRSRDVILAKPTLPLLQALLSGVVLLQRLGDTPKCWTLNTVACRVCVALGLHHPQPLSTPYSEQTQEEEEARACLLWTFIFDKGSAMGLHGPVVLPVWDVPVEIAAPSDPEKPFAAILATLYQFATVQATNHVRVAFLAGADRFAAAPGAYSFVAQEAHGADQEASHRATSLPATLNRRKHDQRVDLARLHLPLNHMTLIIRSDSSIVSDAIKREECLENARAAFIALQNLCQRLKSAMDEKCVAMFLPGSVSSSPAAAECFMHREQLCWSVVVCDSLVCFGRAVGWVLQSGKKRRTTTSSAPPSALMIDCHEFALSSFLCERYF</sequence>
<keyword evidence="4" id="KW-0539">Nucleus</keyword>
<accession>A0ABR1N7K6</accession>
<dbReference type="EMBL" id="JBBPBF010000016">
    <property type="protein sequence ID" value="KAK7610814.1"/>
    <property type="molecule type" value="Genomic_DNA"/>
</dbReference>
<dbReference type="SMART" id="SM00906">
    <property type="entry name" value="Fungal_trans"/>
    <property type="match status" value="1"/>
</dbReference>
<evidence type="ECO:0000259" key="5">
    <source>
        <dbReference type="SMART" id="SM00906"/>
    </source>
</evidence>